<dbReference type="PANTHER" id="PTHR24264:SF65">
    <property type="entry name" value="SRCR DOMAIN-CONTAINING PROTEIN"/>
    <property type="match status" value="1"/>
</dbReference>
<dbReference type="SUPFAM" id="SSF50494">
    <property type="entry name" value="Trypsin-like serine proteases"/>
    <property type="match status" value="1"/>
</dbReference>
<dbReference type="InterPro" id="IPR001254">
    <property type="entry name" value="Trypsin_dom"/>
</dbReference>
<comment type="caution">
    <text evidence="10">The sequence shown here is derived from an EMBL/GenBank/DDBJ whole genome shotgun (WGS) entry which is preliminary data.</text>
</comment>
<feature type="domain" description="Peptidase S1" evidence="9">
    <location>
        <begin position="101"/>
        <end position="349"/>
    </location>
</feature>
<keyword evidence="8" id="KW-0732">Signal</keyword>
<evidence type="ECO:0000256" key="6">
    <source>
        <dbReference type="ARBA" id="ARBA00023157"/>
    </source>
</evidence>
<dbReference type="SMART" id="SM00020">
    <property type="entry name" value="Tryp_SPc"/>
    <property type="match status" value="1"/>
</dbReference>
<keyword evidence="2" id="KW-0964">Secreted</keyword>
<dbReference type="STRING" id="299467.A0A443SHC2"/>
<dbReference type="CDD" id="cd00190">
    <property type="entry name" value="Tryp_SPc"/>
    <property type="match status" value="1"/>
</dbReference>
<dbReference type="FunFam" id="2.40.10.10:FF:000006">
    <property type="entry name" value="Serine proteinase stubble"/>
    <property type="match status" value="1"/>
</dbReference>
<dbReference type="InterPro" id="IPR001314">
    <property type="entry name" value="Peptidase_S1A"/>
</dbReference>
<dbReference type="PROSITE" id="PS00135">
    <property type="entry name" value="TRYPSIN_SER"/>
    <property type="match status" value="1"/>
</dbReference>
<dbReference type="InterPro" id="IPR033116">
    <property type="entry name" value="TRYPSIN_SER"/>
</dbReference>
<evidence type="ECO:0000256" key="5">
    <source>
        <dbReference type="ARBA" id="ARBA00022825"/>
    </source>
</evidence>
<evidence type="ECO:0000259" key="9">
    <source>
        <dbReference type="PROSITE" id="PS50240"/>
    </source>
</evidence>
<dbReference type="InterPro" id="IPR018114">
    <property type="entry name" value="TRYPSIN_HIS"/>
</dbReference>
<evidence type="ECO:0000256" key="8">
    <source>
        <dbReference type="SAM" id="SignalP"/>
    </source>
</evidence>
<dbReference type="Proteomes" id="UP000288716">
    <property type="component" value="Unassembled WGS sequence"/>
</dbReference>
<keyword evidence="11" id="KW-1185">Reference proteome</keyword>
<dbReference type="InterPro" id="IPR009003">
    <property type="entry name" value="Peptidase_S1_PA"/>
</dbReference>
<dbReference type="PRINTS" id="PR00722">
    <property type="entry name" value="CHYMOTRYPSIN"/>
</dbReference>
<evidence type="ECO:0000313" key="11">
    <source>
        <dbReference type="Proteomes" id="UP000288716"/>
    </source>
</evidence>
<dbReference type="OrthoDB" id="6428296at2759"/>
<feature type="chain" id="PRO_5019553686" evidence="8">
    <location>
        <begin position="22"/>
        <end position="354"/>
    </location>
</feature>
<keyword evidence="5 7" id="KW-0720">Serine protease</keyword>
<name>A0A443SHC2_9ACAR</name>
<dbReference type="GO" id="GO:0004252">
    <property type="term" value="F:serine-type endopeptidase activity"/>
    <property type="evidence" value="ECO:0007669"/>
    <property type="project" value="InterPro"/>
</dbReference>
<evidence type="ECO:0000256" key="7">
    <source>
        <dbReference type="RuleBase" id="RU363034"/>
    </source>
</evidence>
<proteinExistence type="predicted"/>
<dbReference type="GO" id="GO:0005615">
    <property type="term" value="C:extracellular space"/>
    <property type="evidence" value="ECO:0007669"/>
    <property type="project" value="TreeGrafter"/>
</dbReference>
<dbReference type="InterPro" id="IPR043504">
    <property type="entry name" value="Peptidase_S1_PA_chymotrypsin"/>
</dbReference>
<evidence type="ECO:0000256" key="3">
    <source>
        <dbReference type="ARBA" id="ARBA00022670"/>
    </source>
</evidence>
<evidence type="ECO:0000256" key="2">
    <source>
        <dbReference type="ARBA" id="ARBA00022525"/>
    </source>
</evidence>
<reference evidence="10 11" key="1">
    <citation type="journal article" date="2018" name="Gigascience">
        <title>Genomes of trombidid mites reveal novel predicted allergens and laterally-transferred genes associated with secondary metabolism.</title>
        <authorList>
            <person name="Dong X."/>
            <person name="Chaisiri K."/>
            <person name="Xia D."/>
            <person name="Armstrong S.D."/>
            <person name="Fang Y."/>
            <person name="Donnelly M.J."/>
            <person name="Kadowaki T."/>
            <person name="McGarry J.W."/>
            <person name="Darby A.C."/>
            <person name="Makepeace B.L."/>
        </authorList>
    </citation>
    <scope>NUCLEOTIDE SEQUENCE [LARGE SCALE GENOMIC DNA]</scope>
    <source>
        <strain evidence="10">UoL-UT</strain>
    </source>
</reference>
<evidence type="ECO:0000256" key="1">
    <source>
        <dbReference type="ARBA" id="ARBA00004613"/>
    </source>
</evidence>
<dbReference type="GO" id="GO:0006508">
    <property type="term" value="P:proteolysis"/>
    <property type="evidence" value="ECO:0007669"/>
    <property type="project" value="UniProtKB-KW"/>
</dbReference>
<evidence type="ECO:0000256" key="4">
    <source>
        <dbReference type="ARBA" id="ARBA00022801"/>
    </source>
</evidence>
<dbReference type="PROSITE" id="PS00134">
    <property type="entry name" value="TRYPSIN_HIS"/>
    <property type="match status" value="1"/>
</dbReference>
<dbReference type="VEuPathDB" id="VectorBase:LDEU005165"/>
<protein>
    <submittedName>
        <fullName evidence="10">Clotting factor B-like protein</fullName>
    </submittedName>
</protein>
<comment type="subcellular location">
    <subcellularLocation>
        <location evidence="1">Secreted</location>
    </subcellularLocation>
</comment>
<dbReference type="InterPro" id="IPR050127">
    <property type="entry name" value="Serine_Proteases_S1"/>
</dbReference>
<keyword evidence="3 7" id="KW-0645">Protease</keyword>
<dbReference type="AlphaFoldDB" id="A0A443SHC2"/>
<evidence type="ECO:0000313" key="10">
    <source>
        <dbReference type="EMBL" id="RWS26875.1"/>
    </source>
</evidence>
<dbReference type="Pfam" id="PF00089">
    <property type="entry name" value="Trypsin"/>
    <property type="match status" value="1"/>
</dbReference>
<organism evidence="10 11">
    <name type="scientific">Leptotrombidium deliense</name>
    <dbReference type="NCBI Taxonomy" id="299467"/>
    <lineage>
        <taxon>Eukaryota</taxon>
        <taxon>Metazoa</taxon>
        <taxon>Ecdysozoa</taxon>
        <taxon>Arthropoda</taxon>
        <taxon>Chelicerata</taxon>
        <taxon>Arachnida</taxon>
        <taxon>Acari</taxon>
        <taxon>Acariformes</taxon>
        <taxon>Trombidiformes</taxon>
        <taxon>Prostigmata</taxon>
        <taxon>Anystina</taxon>
        <taxon>Parasitengona</taxon>
        <taxon>Trombiculoidea</taxon>
        <taxon>Trombiculidae</taxon>
        <taxon>Leptotrombidium</taxon>
    </lineage>
</organism>
<dbReference type="EMBL" id="NCKV01002411">
    <property type="protein sequence ID" value="RWS26875.1"/>
    <property type="molecule type" value="Genomic_DNA"/>
</dbReference>
<sequence>MTIKLLLLLSAYVSALHPSFAAPTTEDWEFALSVLINAKRLQKELNCRSASINAISVVRKILVLQCIRVKCKVYQIVLTLFKKVKILTFLGCGYPRNLFYIVGGDEASAHSMPWVSALLFKDSGHMYCGASLINEQFALTASHCVVFNDGTVDANDILIKLGAHHVNKDGKVYEIAEVIPHENYRPWKYYNDIALLKLAEKVEYDENIGPVCLPTKDTVTTSELVGKSIKLAGWGTTSYEGSVSESLQTTNVPIVSNEECQKNYSTLEGFDFAFHDGINSNFICAGYEEGGKDTCQGDSGGPMMLAGNDTMPTYQVGVVSFGFECAKAGYPGVYTSVPYHLGWIGTRLKIHGNS</sequence>
<keyword evidence="6" id="KW-1015">Disulfide bond</keyword>
<dbReference type="Gene3D" id="2.40.10.10">
    <property type="entry name" value="Trypsin-like serine proteases"/>
    <property type="match status" value="1"/>
</dbReference>
<accession>A0A443SHC2</accession>
<dbReference type="PANTHER" id="PTHR24264">
    <property type="entry name" value="TRYPSIN-RELATED"/>
    <property type="match status" value="1"/>
</dbReference>
<feature type="signal peptide" evidence="8">
    <location>
        <begin position="1"/>
        <end position="21"/>
    </location>
</feature>
<gene>
    <name evidence="10" type="ORF">B4U80_11246</name>
</gene>
<dbReference type="PROSITE" id="PS50240">
    <property type="entry name" value="TRYPSIN_DOM"/>
    <property type="match status" value="1"/>
</dbReference>
<keyword evidence="4 7" id="KW-0378">Hydrolase</keyword>